<comment type="similarity">
    <text evidence="2 6">Belongs to the ABC-3 integral membrane protein family.</text>
</comment>
<feature type="transmembrane region" description="Helical" evidence="8">
    <location>
        <begin position="218"/>
        <end position="239"/>
    </location>
</feature>
<dbReference type="NCBIfam" id="NF040871">
    <property type="entry name" value="AztB"/>
    <property type="match status" value="1"/>
</dbReference>
<keyword evidence="6" id="KW-0813">Transport</keyword>
<dbReference type="Proteomes" id="UP001601444">
    <property type="component" value="Unassembled WGS sequence"/>
</dbReference>
<feature type="transmembrane region" description="Helical" evidence="8">
    <location>
        <begin position="12"/>
        <end position="36"/>
    </location>
</feature>
<evidence type="ECO:0000256" key="7">
    <source>
        <dbReference type="SAM" id="MobiDB-lite"/>
    </source>
</evidence>
<evidence type="ECO:0000256" key="2">
    <source>
        <dbReference type="ARBA" id="ARBA00008034"/>
    </source>
</evidence>
<dbReference type="SUPFAM" id="SSF101898">
    <property type="entry name" value="NHL repeat"/>
    <property type="match status" value="1"/>
</dbReference>
<keyword evidence="4 8" id="KW-1133">Transmembrane helix</keyword>
<feature type="transmembrane region" description="Helical" evidence="8">
    <location>
        <begin position="94"/>
        <end position="115"/>
    </location>
</feature>
<dbReference type="SUPFAM" id="SSF81345">
    <property type="entry name" value="ABC transporter involved in vitamin B12 uptake, BtuC"/>
    <property type="match status" value="1"/>
</dbReference>
<dbReference type="CDD" id="cd06550">
    <property type="entry name" value="TM_ABC_iron-siderophores_like"/>
    <property type="match status" value="1"/>
</dbReference>
<feature type="transmembrane region" description="Helical" evidence="8">
    <location>
        <begin position="135"/>
        <end position="157"/>
    </location>
</feature>
<protein>
    <submittedName>
        <fullName evidence="9">Zinc ABC transporter permease AztB</fullName>
    </submittedName>
</protein>
<organism evidence="9 10">
    <name type="scientific">Nocardia thailandica</name>
    <dbReference type="NCBI Taxonomy" id="257275"/>
    <lineage>
        <taxon>Bacteria</taxon>
        <taxon>Bacillati</taxon>
        <taxon>Actinomycetota</taxon>
        <taxon>Actinomycetes</taxon>
        <taxon>Mycobacteriales</taxon>
        <taxon>Nocardiaceae</taxon>
        <taxon>Nocardia</taxon>
    </lineage>
</organism>
<evidence type="ECO:0000256" key="5">
    <source>
        <dbReference type="ARBA" id="ARBA00023136"/>
    </source>
</evidence>
<feature type="transmembrane region" description="Helical" evidence="8">
    <location>
        <begin position="178"/>
        <end position="206"/>
    </location>
</feature>
<dbReference type="PANTHER" id="PTHR30477:SF13">
    <property type="entry name" value="IRON TRANSPORT SYSTEM MEMBRANE PROTEIN HI_0360-RELATED"/>
    <property type="match status" value="1"/>
</dbReference>
<accession>A0ABW6PI43</accession>
<dbReference type="Gene3D" id="1.10.3470.10">
    <property type="entry name" value="ABC transporter involved in vitamin B12 uptake, BtuC"/>
    <property type="match status" value="1"/>
</dbReference>
<dbReference type="InterPro" id="IPR001626">
    <property type="entry name" value="ABC_TroCD"/>
</dbReference>
<evidence type="ECO:0000313" key="10">
    <source>
        <dbReference type="Proteomes" id="UP001601444"/>
    </source>
</evidence>
<evidence type="ECO:0000256" key="8">
    <source>
        <dbReference type="SAM" id="Phobius"/>
    </source>
</evidence>
<proteinExistence type="inferred from homology"/>
<feature type="region of interest" description="Disordered" evidence="7">
    <location>
        <begin position="586"/>
        <end position="692"/>
    </location>
</feature>
<keyword evidence="5 8" id="KW-0472">Membrane</keyword>
<reference evidence="9 10" key="1">
    <citation type="submission" date="2024-10" db="EMBL/GenBank/DDBJ databases">
        <title>The Natural Products Discovery Center: Release of the First 8490 Sequenced Strains for Exploring Actinobacteria Biosynthetic Diversity.</title>
        <authorList>
            <person name="Kalkreuter E."/>
            <person name="Kautsar S.A."/>
            <person name="Yang D."/>
            <person name="Bader C.D."/>
            <person name="Teijaro C.N."/>
            <person name="Fluegel L."/>
            <person name="Davis C.M."/>
            <person name="Simpson J.R."/>
            <person name="Lauterbach L."/>
            <person name="Steele A.D."/>
            <person name="Gui C."/>
            <person name="Meng S."/>
            <person name="Li G."/>
            <person name="Viehrig K."/>
            <person name="Ye F."/>
            <person name="Su P."/>
            <person name="Kiefer A.F."/>
            <person name="Nichols A."/>
            <person name="Cepeda A.J."/>
            <person name="Yan W."/>
            <person name="Fan B."/>
            <person name="Jiang Y."/>
            <person name="Adhikari A."/>
            <person name="Zheng C.-J."/>
            <person name="Schuster L."/>
            <person name="Cowan T.M."/>
            <person name="Smanski M.J."/>
            <person name="Chevrette M.G."/>
            <person name="De Carvalho L.P.S."/>
            <person name="Shen B."/>
        </authorList>
    </citation>
    <scope>NUCLEOTIDE SEQUENCE [LARGE SCALE GENOMIC DNA]</scope>
    <source>
        <strain evidence="9 10">NPDC004045</strain>
    </source>
</reference>
<sequence length="932" mass="93434">MEILFVPFEVAFVQRALWAGLLVSCVCAVAGTWVVVRGMAFLGDAMAHGMLPGVAVAALLGGSPLLGAAISCAAMAAGVSLLGRNRRFAPDTAIGLLFAGMLALGVILVSRSQSFAVDLTGFLFGDVLAVRARDLWFLAAALAVAVAVAALGHRAFVALAFDPRKAETLGLRPRLAQAALVGLLTLAIVASFHIVGTLLVFGLLIAPPAAAVSWSDRIPVVMLLAAALGGVATAAGLLISWHAQVAAGACIAATAVGLFFLSATAAAVRDRITGHRAYPGSGGDTPDETSAGLPGRSRAGAVDEGDPSSAGSGTAGSAGTDVTETAGSPGEKPTDPPGAATTGVCVSPSVGVQCTESAGSRGSGSTGAEGEGSASAAIARCGDSVGSVRHSSGRGALSAGEFVRTPFTAVGRTFGSIGESARIRPAAEAGRPAGPVGGLSRTPCWSRRRRPVAGLALAALLPVIGCAATESGPVAEAPHGYVEGAEETADEQLRLVLAGTDGAVRVLDLLTEEVTALGSGAAVTALADDGRFAYLSTAAGVRVVDSGGWTVDHGDHSHYYRAPVREIGTLAGREITFAHGDPAVTVLGASGPQATGTAETPDPQAPRAADAPGTPATTTPGTAQEPPGTAQEPPGTAQEPPGTAQAPPGTAQAPPGTGEAPPGGQTPSPVSTAPSPTSPMPADAATRGTAPSASVLDRAALDGGQLPRATELGVLAVPYDERLVTVSQAGVVEVRGRDGGAGERVDIACPRPRGQAVTRRGAVFGCADGAVVVARRDGALVAEKIAYPPAVPDDERVTAFTHRPGSTVLTALAGRDAVWSLDIRAKTWTRVPVPDAVAVNTAGEGAPLLVLTRDGVLRAFDPRTGAPGAQVPLLAPPAAGDPAPALVVDPNRAYVNDLRGRRVHEIAYNDNLRVARVFDLDIAPAHLTETGL</sequence>
<evidence type="ECO:0000256" key="3">
    <source>
        <dbReference type="ARBA" id="ARBA00022692"/>
    </source>
</evidence>
<dbReference type="InterPro" id="IPR037294">
    <property type="entry name" value="ABC_BtuC-like"/>
</dbReference>
<evidence type="ECO:0000256" key="6">
    <source>
        <dbReference type="RuleBase" id="RU003943"/>
    </source>
</evidence>
<evidence type="ECO:0000256" key="1">
    <source>
        <dbReference type="ARBA" id="ARBA00004141"/>
    </source>
</evidence>
<keyword evidence="10" id="KW-1185">Reference proteome</keyword>
<dbReference type="PANTHER" id="PTHR30477">
    <property type="entry name" value="ABC-TRANSPORTER METAL-BINDING PROTEIN"/>
    <property type="match status" value="1"/>
</dbReference>
<name>A0ABW6PI43_9NOCA</name>
<keyword evidence="3 6" id="KW-0812">Transmembrane</keyword>
<evidence type="ECO:0000256" key="4">
    <source>
        <dbReference type="ARBA" id="ARBA00022989"/>
    </source>
</evidence>
<evidence type="ECO:0000313" key="9">
    <source>
        <dbReference type="EMBL" id="MFF0542061.1"/>
    </source>
</evidence>
<feature type="transmembrane region" description="Helical" evidence="8">
    <location>
        <begin position="246"/>
        <end position="268"/>
    </location>
</feature>
<gene>
    <name evidence="9" type="primary">aztB</name>
    <name evidence="9" type="ORF">ACFYTF_04420</name>
</gene>
<comment type="caution">
    <text evidence="9">The sequence shown here is derived from an EMBL/GenBank/DDBJ whole genome shotgun (WGS) entry which is preliminary data.</text>
</comment>
<dbReference type="RefSeq" id="WP_387699078.1">
    <property type="nucleotide sequence ID" value="NZ_JBIAMX010000002.1"/>
</dbReference>
<feature type="region of interest" description="Disordered" evidence="7">
    <location>
        <begin position="275"/>
        <end position="344"/>
    </location>
</feature>
<feature type="compositionally biased region" description="Low complexity" evidence="7">
    <location>
        <begin position="601"/>
        <end position="686"/>
    </location>
</feature>
<dbReference type="EMBL" id="JBIAMX010000002">
    <property type="protein sequence ID" value="MFF0542061.1"/>
    <property type="molecule type" value="Genomic_DNA"/>
</dbReference>
<feature type="transmembrane region" description="Helical" evidence="8">
    <location>
        <begin position="56"/>
        <end position="82"/>
    </location>
</feature>
<comment type="subcellular location">
    <subcellularLocation>
        <location evidence="6">Cell membrane</location>
        <topology evidence="6">Multi-pass membrane protein</topology>
    </subcellularLocation>
    <subcellularLocation>
        <location evidence="1">Membrane</location>
        <topology evidence="1">Multi-pass membrane protein</topology>
    </subcellularLocation>
</comment>
<dbReference type="Pfam" id="PF00950">
    <property type="entry name" value="ABC-3"/>
    <property type="match status" value="1"/>
</dbReference>
<feature type="compositionally biased region" description="Low complexity" evidence="7">
    <location>
        <begin position="308"/>
        <end position="320"/>
    </location>
</feature>